<protein>
    <submittedName>
        <fullName evidence="1">Uncharacterized protein</fullName>
    </submittedName>
</protein>
<dbReference type="Proteomes" id="UP000182753">
    <property type="component" value="Unassembled WGS sequence"/>
</dbReference>
<comment type="caution">
    <text evidence="1">The sequence shown here is derived from an EMBL/GenBank/DDBJ whole genome shotgun (WGS) entry which is preliminary data.</text>
</comment>
<name>A0A1J4RVI1_9BACT</name>
<gene>
    <name evidence="1" type="ORF">AUJ40_00960</name>
</gene>
<evidence type="ECO:0000313" key="1">
    <source>
        <dbReference type="EMBL" id="OIN89934.1"/>
    </source>
</evidence>
<proteinExistence type="predicted"/>
<dbReference type="AlphaFoldDB" id="A0A1J4RVI1"/>
<dbReference type="EMBL" id="MNUJ01000019">
    <property type="protein sequence ID" value="OIN89934.1"/>
    <property type="molecule type" value="Genomic_DNA"/>
</dbReference>
<organism evidence="1 2">
    <name type="scientific">Candidatus Berkelbacteria bacterium CG1_02_42_45</name>
    <dbReference type="NCBI Taxonomy" id="1805036"/>
    <lineage>
        <taxon>Bacteria</taxon>
        <taxon>Candidatus Berkelbacteria</taxon>
    </lineage>
</organism>
<reference evidence="1 2" key="1">
    <citation type="journal article" date="2016" name="Environ. Microbiol.">
        <title>Genomic resolution of a cold subsurface aquifer community provides metabolic insights for novel microbes adapted to high CO concentrations.</title>
        <authorList>
            <person name="Probst A.J."/>
            <person name="Castelle C.J."/>
            <person name="Singh A."/>
            <person name="Brown C.T."/>
            <person name="Anantharaman K."/>
            <person name="Sharon I."/>
            <person name="Hug L.A."/>
            <person name="Burstein D."/>
            <person name="Emerson J.B."/>
            <person name="Thomas B.C."/>
            <person name="Banfield J.F."/>
        </authorList>
    </citation>
    <scope>NUCLEOTIDE SEQUENCE [LARGE SCALE GENOMIC DNA]</scope>
    <source>
        <strain evidence="1">CG1_02_42_45</strain>
    </source>
</reference>
<evidence type="ECO:0000313" key="2">
    <source>
        <dbReference type="Proteomes" id="UP000182753"/>
    </source>
</evidence>
<accession>A0A1J4RVI1</accession>
<sequence length="137" mass="15315">MVEQHGENRKICSLNKQIFHYLKNIFEVLAGSRMGEPAGGSARRLFLVGPFRTLPFNPFDDPCPILWANPARTAWVTDEHAALAGSQATASANWPPMRTIGGQWIEDDDWVSRLQQLDNGDSHFPSLLSVLELATRK</sequence>